<reference evidence="1 2" key="1">
    <citation type="submission" date="2017-06" db="EMBL/GenBank/DDBJ databases">
        <title>Genome sequencing of cyanobaciteial culture collection at National Institute for Environmental Studies (NIES).</title>
        <authorList>
            <person name="Hirose Y."/>
            <person name="Shimura Y."/>
            <person name="Fujisawa T."/>
            <person name="Nakamura Y."/>
            <person name="Kawachi M."/>
        </authorList>
    </citation>
    <scope>NUCLEOTIDE SEQUENCE [LARGE SCALE GENOMIC DNA]</scope>
    <source>
        <strain evidence="1 2">NIES-806</strain>
    </source>
</reference>
<protein>
    <submittedName>
        <fullName evidence="1">Uncharacterized protein</fullName>
    </submittedName>
</protein>
<dbReference type="AlphaFoldDB" id="A0A1Z4V9N8"/>
<accession>A0A1Z4V9N8</accession>
<keyword evidence="2" id="KW-1185">Reference proteome</keyword>
<evidence type="ECO:0000313" key="1">
    <source>
        <dbReference type="EMBL" id="BAZ88029.1"/>
    </source>
</evidence>
<evidence type="ECO:0000313" key="2">
    <source>
        <dbReference type="Proteomes" id="UP000218702"/>
    </source>
</evidence>
<proteinExistence type="predicted"/>
<dbReference type="OrthoDB" id="9813823at2"/>
<dbReference type="EMBL" id="AP018316">
    <property type="protein sequence ID" value="BAZ88029.1"/>
    <property type="molecule type" value="Genomic_DNA"/>
</dbReference>
<organism evidence="1 2">
    <name type="scientific">Dolichospermum compactum NIES-806</name>
    <dbReference type="NCBI Taxonomy" id="1973481"/>
    <lineage>
        <taxon>Bacteria</taxon>
        <taxon>Bacillati</taxon>
        <taxon>Cyanobacteriota</taxon>
        <taxon>Cyanophyceae</taxon>
        <taxon>Nostocales</taxon>
        <taxon>Aphanizomenonaceae</taxon>
        <taxon>Dolichospermum</taxon>
        <taxon>Dolichospermum compactum</taxon>
    </lineage>
</organism>
<dbReference type="KEGG" id="dcm:NIES806_42630"/>
<dbReference type="Proteomes" id="UP000218702">
    <property type="component" value="Chromosome"/>
</dbReference>
<name>A0A1Z4V9N8_9CYAN</name>
<dbReference type="RefSeq" id="WP_096670375.1">
    <property type="nucleotide sequence ID" value="NZ_AP018316.1"/>
</dbReference>
<gene>
    <name evidence="1" type="ORF">NIES806_42630</name>
</gene>
<sequence length="93" mass="10535">MNNLSIPAQTLQEAWEKGLQQGLTQVAVNMLREGIDLDFIVKLTGLPLEVVKNLQAVDTDDNKILVKEFLEVSESSLNKIWLNPEEDEAWKDL</sequence>